<evidence type="ECO:0000313" key="3">
    <source>
        <dbReference type="EMBL" id="SKA58347.1"/>
    </source>
</evidence>
<keyword evidence="1" id="KW-0812">Transmembrane</keyword>
<proteinExistence type="predicted"/>
<organism evidence="3 4">
    <name type="scientific">Succinivibrio dextrinosolvens DSM 3072</name>
    <dbReference type="NCBI Taxonomy" id="1123324"/>
    <lineage>
        <taxon>Bacteria</taxon>
        <taxon>Pseudomonadati</taxon>
        <taxon>Pseudomonadota</taxon>
        <taxon>Gammaproteobacteria</taxon>
        <taxon>Aeromonadales</taxon>
        <taxon>Succinivibrionaceae</taxon>
        <taxon>Succinivibrio</taxon>
    </lineage>
</organism>
<dbReference type="AlphaFoldDB" id="A0A1T4V0D4"/>
<feature type="signal peptide" evidence="2">
    <location>
        <begin position="1"/>
        <end position="23"/>
    </location>
</feature>
<keyword evidence="2" id="KW-0732">Signal</keyword>
<accession>A0A1T4V0D4</accession>
<name>A0A1T4V0D4_9GAMM</name>
<reference evidence="4" key="1">
    <citation type="submission" date="2017-02" db="EMBL/GenBank/DDBJ databases">
        <authorList>
            <person name="Varghese N."/>
            <person name="Submissions S."/>
        </authorList>
    </citation>
    <scope>NUCLEOTIDE SEQUENCE [LARGE SCALE GENOMIC DNA]</scope>
    <source>
        <strain evidence="4">DSM 3072</strain>
    </source>
</reference>
<protein>
    <submittedName>
        <fullName evidence="3">Uncharacterized protein</fullName>
    </submittedName>
</protein>
<keyword evidence="1" id="KW-0472">Membrane</keyword>
<feature type="transmembrane region" description="Helical" evidence="1">
    <location>
        <begin position="840"/>
        <end position="861"/>
    </location>
</feature>
<dbReference type="EMBL" id="FUXX01000004">
    <property type="protein sequence ID" value="SKA58347.1"/>
    <property type="molecule type" value="Genomic_DNA"/>
</dbReference>
<evidence type="ECO:0000256" key="2">
    <source>
        <dbReference type="SAM" id="SignalP"/>
    </source>
</evidence>
<evidence type="ECO:0000313" key="4">
    <source>
        <dbReference type="Proteomes" id="UP000242432"/>
    </source>
</evidence>
<dbReference type="Proteomes" id="UP000242432">
    <property type="component" value="Unassembled WGS sequence"/>
</dbReference>
<sequence length="870" mass="96635">MFDVKTVIAIVLSGLMCQHQALASTDSSKNFDQPSGLYYHNDIHRLFSDLKESDKIFTSRNSLFKPYVVTEDSEISDLFSRRAKGVDAPSQKGELEFSSSKYTWINASSILTFLFRNYVSDNEPFSVPFVASTDPDRSSRAFDLHYDAANLCSGMGYFESNLKNICVINNRHDYGLVEINYNKDIGVFSSKNRIKLLPENGIKESLSHKLFLTFASLIGVYSNHNHEGFKNPLSTFDYHIISNNNFVTDKVKFSDIQKSCDYDSYSSCHFKFVGVNTEALLAPGKNTKPQADFYKTDRFSIHFTKSGAPKLNLRNSILSGSSFINHGFYNQAELELFKDIGYNINTKDFFGTSIYNSGTPEHRGNYKITKSFTASNGEVRPFNQDKASIVPLSTGTHIYGSYNDVIQSAIIASQGFSSIGIRIEGSRNTLLIPKTTSVVENGESSSGIAVTYGRDNSIDICGDVEANGKDGIALNFDFGSNVLSDLKEYRGSYKRVRTYDYIKRKLPKEQAEAYDTPNIIRGPLVSALNISGKVTGKKYSIYIDDSAHVRDINLTDKARVVGDIVSNWNYYVSPDGRSLYSKPYDVKLLAGKLQFDSVYGENLNIPAFVKKLSTNINLGIKKKNKVKEFSSDNLVSDSKSHIQIAGNIIGKTINLLSYGGLSDIEGSINVNRLYIKDSSVFIHPEAGAKPSVVDVLDLSRGGQLDLTDGGSQTFIVKDKATISSNSVICIDAEKNGSLLDAIKFDGTLYAPDGVVNFEPGISYNDIKRYSSDPKALLDFMNNFVRQANGMLSKYNAYTKFPKHIWYTQGKMGRTVNCSPRGCYIGDFINTYSNASKPLPMWRYILSFVGCILLLGFSVVLIRKTGSGRFG</sequence>
<dbReference type="RefSeq" id="WP_078928000.1">
    <property type="nucleotide sequence ID" value="NZ_FUXX01000004.1"/>
</dbReference>
<evidence type="ECO:0000256" key="1">
    <source>
        <dbReference type="SAM" id="Phobius"/>
    </source>
</evidence>
<feature type="chain" id="PRO_5013001663" evidence="2">
    <location>
        <begin position="24"/>
        <end position="870"/>
    </location>
</feature>
<dbReference type="STRING" id="83771.SAMN02910357_01356"/>
<keyword evidence="4" id="KW-1185">Reference proteome</keyword>
<gene>
    <name evidence="3" type="ORF">SAMN02745213_00409</name>
</gene>
<keyword evidence="1" id="KW-1133">Transmembrane helix</keyword>